<dbReference type="AlphaFoldDB" id="A0A069RJ12"/>
<organism evidence="1 2">
    <name type="scientific">Peptoclostridium litorale DSM 5388</name>
    <dbReference type="NCBI Taxonomy" id="1121324"/>
    <lineage>
        <taxon>Bacteria</taxon>
        <taxon>Bacillati</taxon>
        <taxon>Bacillota</taxon>
        <taxon>Clostridia</taxon>
        <taxon>Peptostreptococcales</taxon>
        <taxon>Peptoclostridiaceae</taxon>
        <taxon>Peptoclostridium</taxon>
    </lineage>
</organism>
<keyword evidence="2" id="KW-1185">Reference proteome</keyword>
<protein>
    <submittedName>
        <fullName evidence="1">Uncharacterized protein</fullName>
    </submittedName>
</protein>
<reference evidence="1 2" key="1">
    <citation type="submission" date="2014-03" db="EMBL/GenBank/DDBJ databases">
        <title>Genome sequence of Clostridium litorale W6, DSM 5388.</title>
        <authorList>
            <person name="Poehlein A."/>
            <person name="Jagirdar A."/>
            <person name="Khonsari B."/>
            <person name="Chibani C.M."/>
            <person name="Gutierrez Gutierrez D.A."/>
            <person name="Davydova E."/>
            <person name="Alghaithi H.S."/>
            <person name="Nair K.P."/>
            <person name="Dhamotharan K."/>
            <person name="Chandran L."/>
            <person name="G W."/>
            <person name="Daniel R."/>
        </authorList>
    </citation>
    <scope>NUCLEOTIDE SEQUENCE [LARGE SCALE GENOMIC DNA]</scope>
    <source>
        <strain evidence="1 2">W6</strain>
        <plasmid evidence="1">CLIT_20p</plasmid>
    </source>
</reference>
<keyword evidence="1" id="KW-0614">Plasmid</keyword>
<comment type="caution">
    <text evidence="1">The sequence shown here is derived from an EMBL/GenBank/DDBJ whole genome shotgun (WGS) entry which is preliminary data.</text>
</comment>
<gene>
    <name evidence="1" type="ORF">CLIT_20p00110</name>
</gene>
<name>A0A069RJ12_PEPLI</name>
<proteinExistence type="predicted"/>
<dbReference type="OrthoDB" id="1759058at2"/>
<accession>A0A069RJ12</accession>
<geneLocation type="plasmid" evidence="1">
    <name>CLIT_20p</name>
</geneLocation>
<sequence>MLDYDKAIFHMTGEEEGIFNLKFVSKDDGRYEAVYDRKGNLVTENTRSGDNIGYRNMGTYNYASPSKKGDQKGDHTMYDIIPFYMYGNIRGTNRGMSTENDIAFKCKDKFLESKEAIEHYNGIADKFDIDLVEYKGKK</sequence>
<evidence type="ECO:0000313" key="2">
    <source>
        <dbReference type="Proteomes" id="UP000027946"/>
    </source>
</evidence>
<evidence type="ECO:0000313" key="1">
    <source>
        <dbReference type="EMBL" id="KDR96798.1"/>
    </source>
</evidence>
<dbReference type="EMBL" id="JJMM01000001">
    <property type="protein sequence ID" value="KDR96798.1"/>
    <property type="molecule type" value="Genomic_DNA"/>
</dbReference>
<dbReference type="Proteomes" id="UP000027946">
    <property type="component" value="Unassembled WGS sequence"/>
</dbReference>